<gene>
    <name evidence="3" type="ORF">J2751_002787</name>
</gene>
<reference evidence="3" key="1">
    <citation type="submission" date="2021-03" db="EMBL/GenBank/DDBJ databases">
        <title>Genomic Encyclopedia of Type Strains, Phase IV (KMG-IV): sequencing the most valuable type-strain genomes for metagenomic binning, comparative biology and taxonomic classification.</title>
        <authorList>
            <person name="Goeker M."/>
        </authorList>
    </citation>
    <scope>NUCLEOTIDE SEQUENCE</scope>
    <source>
        <strain evidence="3">DSM 23564</strain>
    </source>
</reference>
<evidence type="ECO:0000259" key="2">
    <source>
        <dbReference type="SMART" id="SM00849"/>
    </source>
</evidence>
<evidence type="ECO:0000313" key="4">
    <source>
        <dbReference type="Proteomes" id="UP000823588"/>
    </source>
</evidence>
<dbReference type="CDD" id="cd07719">
    <property type="entry name" value="arylsulfatase_AtsA-like_MBL-fold"/>
    <property type="match status" value="1"/>
</dbReference>
<accession>A0A8T4GL65</accession>
<dbReference type="AlphaFoldDB" id="A0A8T4GL65"/>
<dbReference type="InterPro" id="IPR044094">
    <property type="entry name" value="AtsA-like_MBL-fold"/>
</dbReference>
<feature type="domain" description="Metallo-beta-lactamase" evidence="2">
    <location>
        <begin position="18"/>
        <end position="209"/>
    </location>
</feature>
<comment type="caution">
    <text evidence="3">The sequence shown here is derived from an EMBL/GenBank/DDBJ whole genome shotgun (WGS) entry which is preliminary data.</text>
</comment>
<name>A0A8T4GL65_9EURY</name>
<dbReference type="Gene3D" id="3.60.15.10">
    <property type="entry name" value="Ribonuclease Z/Hydroxyacylglutathione hydrolase-like"/>
    <property type="match status" value="1"/>
</dbReference>
<dbReference type="PANTHER" id="PTHR46018">
    <property type="entry name" value="ZINC PHOSPHODIESTERASE ELAC PROTEIN 1"/>
    <property type="match status" value="1"/>
</dbReference>
<dbReference type="Pfam" id="PF23023">
    <property type="entry name" value="Anti-Pycsar_Apyc1"/>
    <property type="match status" value="1"/>
</dbReference>
<keyword evidence="1" id="KW-0378">Hydrolase</keyword>
<dbReference type="SUPFAM" id="SSF56281">
    <property type="entry name" value="Metallo-hydrolase/oxidoreductase"/>
    <property type="match status" value="1"/>
</dbReference>
<dbReference type="GO" id="GO:0042781">
    <property type="term" value="F:3'-tRNA processing endoribonuclease activity"/>
    <property type="evidence" value="ECO:0007669"/>
    <property type="project" value="TreeGrafter"/>
</dbReference>
<dbReference type="OrthoDB" id="73420at2157"/>
<dbReference type="Proteomes" id="UP000823588">
    <property type="component" value="Unassembled WGS sequence"/>
</dbReference>
<dbReference type="PANTHER" id="PTHR46018:SF3">
    <property type="entry name" value="ARYLSULFATASE"/>
    <property type="match status" value="1"/>
</dbReference>
<evidence type="ECO:0000256" key="1">
    <source>
        <dbReference type="ARBA" id="ARBA00022801"/>
    </source>
</evidence>
<dbReference type="InterPro" id="IPR001279">
    <property type="entry name" value="Metallo-B-lactamas"/>
</dbReference>
<dbReference type="RefSeq" id="WP_209486782.1">
    <property type="nucleotide sequence ID" value="NZ_JAGGKQ010000028.1"/>
</dbReference>
<protein>
    <submittedName>
        <fullName evidence="3">Ribonuclease BN (tRNA processing enzyme)</fullName>
    </submittedName>
</protein>
<dbReference type="SMART" id="SM00849">
    <property type="entry name" value="Lactamase_B"/>
    <property type="match status" value="1"/>
</dbReference>
<evidence type="ECO:0000313" key="3">
    <source>
        <dbReference type="EMBL" id="MBP1923742.1"/>
    </source>
</evidence>
<organism evidence="3 4">
    <name type="scientific">Halorubrum alkaliphilum</name>
    <dbReference type="NCBI Taxonomy" id="261290"/>
    <lineage>
        <taxon>Archaea</taxon>
        <taxon>Methanobacteriati</taxon>
        <taxon>Methanobacteriota</taxon>
        <taxon>Stenosarchaea group</taxon>
        <taxon>Halobacteria</taxon>
        <taxon>Halobacteriales</taxon>
        <taxon>Haloferacaceae</taxon>
        <taxon>Halorubrum</taxon>
    </lineage>
</organism>
<sequence>MRLTVLGTGSALPSPTRLQTGAVVERADDSLLVDCGSGIAHRLAQSEIDYRDVDTVLLTHTHLDHVADLPTLAKARLLDGHEAFTVVGPQGTRDVCDSLFAVDDLADRLSLTVRELSPGTDPFTIDEFEIERAPTDHSKVGYAYRFDGRLTIAGDTAPTESVCTLADGSNVLVHECAYPDGTESPGHSTPTALGQLLADVDVNRVLLTHLFPETEPYADDLVTTVGKYTDVTVEVVTDHTRITIDE</sequence>
<keyword evidence="4" id="KW-1185">Reference proteome</keyword>
<dbReference type="InterPro" id="IPR036866">
    <property type="entry name" value="RibonucZ/Hydroxyglut_hydro"/>
</dbReference>
<dbReference type="EMBL" id="JAGGKQ010000028">
    <property type="protein sequence ID" value="MBP1923742.1"/>
    <property type="molecule type" value="Genomic_DNA"/>
</dbReference>
<proteinExistence type="predicted"/>